<dbReference type="SUPFAM" id="SSF51679">
    <property type="entry name" value="Bacterial luciferase-like"/>
    <property type="match status" value="1"/>
</dbReference>
<dbReference type="RefSeq" id="WP_163790964.1">
    <property type="nucleotide sequence ID" value="NZ_AP022587.1"/>
</dbReference>
<feature type="domain" description="Luciferase-like" evidence="1">
    <location>
        <begin position="26"/>
        <end position="124"/>
    </location>
</feature>
<dbReference type="GO" id="GO:0016705">
    <property type="term" value="F:oxidoreductase activity, acting on paired donors, with incorporation or reduction of molecular oxygen"/>
    <property type="evidence" value="ECO:0007669"/>
    <property type="project" value="InterPro"/>
</dbReference>
<organism evidence="2 3">
    <name type="scientific">Mycobacterium stomatepiae</name>
    <dbReference type="NCBI Taxonomy" id="470076"/>
    <lineage>
        <taxon>Bacteria</taxon>
        <taxon>Bacillati</taxon>
        <taxon>Actinomycetota</taxon>
        <taxon>Actinomycetes</taxon>
        <taxon>Mycobacteriales</taxon>
        <taxon>Mycobacteriaceae</taxon>
        <taxon>Mycobacterium</taxon>
        <taxon>Mycobacterium simiae complex</taxon>
    </lineage>
</organism>
<sequence length="288" mass="30836">MIAPLRTRLGAYGAWLHPGYGDAARTEFATEAEQLGYPTVWLGLGTASIEDLAPVEQILKSTTSIIVATAIVNMWTNDAAAIAKAYRRLNSTYGDRLLLGVGIGHPEAVSTYRTPYTTMVDYLDRLDAGGVPADGRILAALGPRALRLAADRTLGTHPYLVVPEHTREARAMLGPEVVVAPEQTVVLDPDPLAARKIARTFVSDPYLRLSNYTNNLRRYGYTDADLEGEGSDRLIDALVPHGSTRGIASSLRDHLAAGADHIGIQILTADGASPMPGYRALASTLFGS</sequence>
<evidence type="ECO:0000313" key="2">
    <source>
        <dbReference type="EMBL" id="BBY23128.1"/>
    </source>
</evidence>
<evidence type="ECO:0000313" key="3">
    <source>
        <dbReference type="Proteomes" id="UP000467130"/>
    </source>
</evidence>
<dbReference type="Pfam" id="PF00296">
    <property type="entry name" value="Bac_luciferase"/>
    <property type="match status" value="1"/>
</dbReference>
<keyword evidence="3" id="KW-1185">Reference proteome</keyword>
<protein>
    <submittedName>
        <fullName evidence="2">LLM class F420-dependent oxidoreductase</fullName>
    </submittedName>
</protein>
<accession>A0A7I7Q9X8</accession>
<dbReference type="Proteomes" id="UP000467130">
    <property type="component" value="Chromosome"/>
</dbReference>
<dbReference type="InterPro" id="IPR019922">
    <property type="entry name" value="Lucif-like_OxRdatse_MSMEG_4141"/>
</dbReference>
<dbReference type="KEGG" id="msto:MSTO_33330"/>
<evidence type="ECO:0000259" key="1">
    <source>
        <dbReference type="Pfam" id="PF00296"/>
    </source>
</evidence>
<dbReference type="NCBIfam" id="TIGR03620">
    <property type="entry name" value="F420_MSMEG_4141"/>
    <property type="match status" value="1"/>
</dbReference>
<name>A0A7I7Q9X8_9MYCO</name>
<dbReference type="InterPro" id="IPR011251">
    <property type="entry name" value="Luciferase-like_dom"/>
</dbReference>
<proteinExistence type="predicted"/>
<gene>
    <name evidence="2" type="ORF">MSTO_33330</name>
</gene>
<dbReference type="InterPro" id="IPR036661">
    <property type="entry name" value="Luciferase-like_sf"/>
</dbReference>
<dbReference type="EMBL" id="AP022587">
    <property type="protein sequence ID" value="BBY23128.1"/>
    <property type="molecule type" value="Genomic_DNA"/>
</dbReference>
<dbReference type="Gene3D" id="3.20.20.30">
    <property type="entry name" value="Luciferase-like domain"/>
    <property type="match status" value="2"/>
</dbReference>
<dbReference type="AlphaFoldDB" id="A0A7I7Q9X8"/>
<reference evidence="2 3" key="1">
    <citation type="journal article" date="2019" name="Emerg. Microbes Infect.">
        <title>Comprehensive subspecies identification of 175 nontuberculous mycobacteria species based on 7547 genomic profiles.</title>
        <authorList>
            <person name="Matsumoto Y."/>
            <person name="Kinjo T."/>
            <person name="Motooka D."/>
            <person name="Nabeya D."/>
            <person name="Jung N."/>
            <person name="Uechi K."/>
            <person name="Horii T."/>
            <person name="Iida T."/>
            <person name="Fujita J."/>
            <person name="Nakamura S."/>
        </authorList>
    </citation>
    <scope>NUCLEOTIDE SEQUENCE [LARGE SCALE GENOMIC DNA]</scope>
    <source>
        <strain evidence="2 3">JCM 17783</strain>
    </source>
</reference>